<organism evidence="1">
    <name type="scientific">Hordeum vulgare subsp. vulgare</name>
    <name type="common">Domesticated barley</name>
    <dbReference type="NCBI Taxonomy" id="112509"/>
    <lineage>
        <taxon>Eukaryota</taxon>
        <taxon>Viridiplantae</taxon>
        <taxon>Streptophyta</taxon>
        <taxon>Embryophyta</taxon>
        <taxon>Tracheophyta</taxon>
        <taxon>Spermatophyta</taxon>
        <taxon>Magnoliopsida</taxon>
        <taxon>Liliopsida</taxon>
        <taxon>Poales</taxon>
        <taxon>Poaceae</taxon>
        <taxon>BOP clade</taxon>
        <taxon>Pooideae</taxon>
        <taxon>Triticodae</taxon>
        <taxon>Triticeae</taxon>
        <taxon>Hordeinae</taxon>
        <taxon>Hordeum</taxon>
    </lineage>
</organism>
<sequence>MNVCTSFEDALKKFDAENHTEKLATSETGDYIYSIHLLISDGSLDGEVFNAYIYTYDGKGLEFLPDLQPSNIYGRFTVDSKVNYETFVNRLLEESDVTSTPLELVLSPLFNGKETIYRIVDTQLLF</sequence>
<name>F2DTU5_HORVV</name>
<proteinExistence type="evidence at transcript level"/>
<dbReference type="EMBL" id="AK367313">
    <property type="protein sequence ID" value="BAJ98516.1"/>
    <property type="molecule type" value="mRNA"/>
</dbReference>
<accession>F2DTU5</accession>
<dbReference type="AlphaFoldDB" id="F2DTU5"/>
<evidence type="ECO:0000313" key="1">
    <source>
        <dbReference type="EMBL" id="BAJ98516.1"/>
    </source>
</evidence>
<reference evidence="1" key="1">
    <citation type="journal article" date="2011" name="Plant Physiol.">
        <title>Comprehensive sequence analysis of 24,783 barley full-length cDNAs derived from 12 clone libraries.</title>
        <authorList>
            <person name="Matsumoto T."/>
            <person name="Tanaka T."/>
            <person name="Sakai H."/>
            <person name="Amano N."/>
            <person name="Kanamori H."/>
            <person name="Kurita K."/>
            <person name="Kikuta A."/>
            <person name="Kamiya K."/>
            <person name="Yamamoto M."/>
            <person name="Ikawa H."/>
            <person name="Fujii N."/>
            <person name="Hori K."/>
            <person name="Itoh T."/>
            <person name="Sato K."/>
        </authorList>
    </citation>
    <scope>NUCLEOTIDE SEQUENCE</scope>
    <source>
        <tissue evidence="1">Shoot and root</tissue>
    </source>
</reference>
<protein>
    <submittedName>
        <fullName evidence="1">Predicted protein</fullName>
    </submittedName>
</protein>